<evidence type="ECO:0000259" key="2">
    <source>
        <dbReference type="Pfam" id="PF23598"/>
    </source>
</evidence>
<gene>
    <name evidence="3" type="ORF">TIFTF001_047659</name>
</gene>
<dbReference type="Proteomes" id="UP001187192">
    <property type="component" value="Unassembled WGS sequence"/>
</dbReference>
<dbReference type="Gene3D" id="3.80.10.10">
    <property type="entry name" value="Ribonuclease Inhibitor"/>
    <property type="match status" value="1"/>
</dbReference>
<accession>A0AA87YVT8</accession>
<evidence type="ECO:0000256" key="1">
    <source>
        <dbReference type="ARBA" id="ARBA00022737"/>
    </source>
</evidence>
<protein>
    <recommendedName>
        <fullName evidence="2">Disease resistance R13L4/SHOC-2-like LRR domain-containing protein</fullName>
    </recommendedName>
</protein>
<evidence type="ECO:0000313" key="4">
    <source>
        <dbReference type="Proteomes" id="UP001187192"/>
    </source>
</evidence>
<dbReference type="SUPFAM" id="SSF52058">
    <property type="entry name" value="L domain-like"/>
    <property type="match status" value="1"/>
</dbReference>
<comment type="caution">
    <text evidence="3">The sequence shown here is derived from an EMBL/GenBank/DDBJ whole genome shotgun (WGS) entry which is preliminary data.</text>
</comment>
<dbReference type="Pfam" id="PF23598">
    <property type="entry name" value="LRR_14"/>
    <property type="match status" value="1"/>
</dbReference>
<name>A0AA87YVT8_FICCA</name>
<organism evidence="3 4">
    <name type="scientific">Ficus carica</name>
    <name type="common">Common fig</name>
    <dbReference type="NCBI Taxonomy" id="3494"/>
    <lineage>
        <taxon>Eukaryota</taxon>
        <taxon>Viridiplantae</taxon>
        <taxon>Streptophyta</taxon>
        <taxon>Embryophyta</taxon>
        <taxon>Tracheophyta</taxon>
        <taxon>Spermatophyta</taxon>
        <taxon>Magnoliopsida</taxon>
        <taxon>eudicotyledons</taxon>
        <taxon>Gunneridae</taxon>
        <taxon>Pentapetalae</taxon>
        <taxon>rosids</taxon>
        <taxon>fabids</taxon>
        <taxon>Rosales</taxon>
        <taxon>Moraceae</taxon>
        <taxon>Ficeae</taxon>
        <taxon>Ficus</taxon>
    </lineage>
</organism>
<reference evidence="3" key="1">
    <citation type="submission" date="2023-07" db="EMBL/GenBank/DDBJ databases">
        <title>draft genome sequence of fig (Ficus carica).</title>
        <authorList>
            <person name="Takahashi T."/>
            <person name="Nishimura K."/>
        </authorList>
    </citation>
    <scope>NUCLEOTIDE SEQUENCE</scope>
</reference>
<dbReference type="PANTHER" id="PTHR47186:SF3">
    <property type="entry name" value="OS09G0267800 PROTEIN"/>
    <property type="match status" value="1"/>
</dbReference>
<keyword evidence="4" id="KW-1185">Reference proteome</keyword>
<sequence length="256" mass="29072">MAARHGTYTYVKLIVVLAERKLTTYVYAVAVYKVKGRTLQLNNLQSLQTLVNVPTSCCDLKDLVQLTRLKKLKIRVDTNQELNVPKDSTFEQLESLAMAASTLEHLQPVDIEPLFSICPNIRKLQVELPILTLPEDNLISRLLKLTLRHTHLNCGPMSMLGRLQDLRILVLGTDAFIRTEMICSEGVMEGAFPCLNHLHIEDCVRLCEVPDGLRHVSTLKKMVIKGMSTAFCCRLRRGVDFEKVQHVQSRDFLDVF</sequence>
<dbReference type="InterPro" id="IPR032675">
    <property type="entry name" value="LRR_dom_sf"/>
</dbReference>
<dbReference type="PANTHER" id="PTHR47186">
    <property type="entry name" value="LEUCINE-RICH REPEAT-CONTAINING PROTEIN 57"/>
    <property type="match status" value="1"/>
</dbReference>
<proteinExistence type="predicted"/>
<keyword evidence="1" id="KW-0677">Repeat</keyword>
<feature type="domain" description="Disease resistance R13L4/SHOC-2-like LRR" evidence="2">
    <location>
        <begin position="40"/>
        <end position="201"/>
    </location>
</feature>
<dbReference type="InterPro" id="IPR055414">
    <property type="entry name" value="LRR_R13L4/SHOC2-like"/>
</dbReference>
<evidence type="ECO:0000313" key="3">
    <source>
        <dbReference type="EMBL" id="GMN24689.1"/>
    </source>
</evidence>
<dbReference type="EMBL" id="BTGU01005529">
    <property type="protein sequence ID" value="GMN24689.1"/>
    <property type="molecule type" value="Genomic_DNA"/>
</dbReference>
<dbReference type="AlphaFoldDB" id="A0AA87YVT8"/>